<feature type="domain" description="DNA-directed DNA polymerase family A palm" evidence="6">
    <location>
        <begin position="290"/>
        <end position="495"/>
    </location>
</feature>
<dbReference type="Gene3D" id="3.30.420.10">
    <property type="entry name" value="Ribonuclease H-like superfamily/Ribonuclease H"/>
    <property type="match status" value="1"/>
</dbReference>
<dbReference type="InterPro" id="IPR002298">
    <property type="entry name" value="DNA_polymerase_A"/>
</dbReference>
<reference evidence="7 8" key="1">
    <citation type="journal article" date="2016" name="Nat. Commun.">
        <title>Thousands of microbial genomes shed light on interconnected biogeochemical processes in an aquifer system.</title>
        <authorList>
            <person name="Anantharaman K."/>
            <person name="Brown C.T."/>
            <person name="Hug L.A."/>
            <person name="Sharon I."/>
            <person name="Castelle C.J."/>
            <person name="Probst A.J."/>
            <person name="Thomas B.C."/>
            <person name="Singh A."/>
            <person name="Wilkins M.J."/>
            <person name="Karaoz U."/>
            <person name="Brodie E.L."/>
            <person name="Williams K.H."/>
            <person name="Hubbard S.S."/>
            <person name="Banfield J.F."/>
        </authorList>
    </citation>
    <scope>NUCLEOTIDE SEQUENCE [LARGE SCALE GENOMIC DNA]</scope>
</reference>
<dbReference type="InterPro" id="IPR036397">
    <property type="entry name" value="RNaseH_sf"/>
</dbReference>
<dbReference type="InterPro" id="IPR043502">
    <property type="entry name" value="DNA/RNA_pol_sf"/>
</dbReference>
<dbReference type="InterPro" id="IPR001098">
    <property type="entry name" value="DNA-dir_DNA_pol_A_palm_dom"/>
</dbReference>
<comment type="caution">
    <text evidence="7">The sequence shown here is derived from an EMBL/GenBank/DDBJ whole genome shotgun (WGS) entry which is preliminary data.</text>
</comment>
<dbReference type="EMBL" id="MGFQ01000056">
    <property type="protein sequence ID" value="OGM08157.1"/>
    <property type="molecule type" value="Genomic_DNA"/>
</dbReference>
<gene>
    <name evidence="7" type="ORF">A2Z67_03925</name>
</gene>
<dbReference type="Gene3D" id="1.20.1060.10">
    <property type="entry name" value="Taq DNA Polymerase, Chain T, domain 4"/>
    <property type="match status" value="1"/>
</dbReference>
<dbReference type="Gene3D" id="3.30.70.370">
    <property type="match status" value="1"/>
</dbReference>
<dbReference type="PANTHER" id="PTHR10133">
    <property type="entry name" value="DNA POLYMERASE I"/>
    <property type="match status" value="1"/>
</dbReference>
<comment type="catalytic activity">
    <reaction evidence="5">
        <text>DNA(n) + a 2'-deoxyribonucleoside 5'-triphosphate = DNA(n+1) + diphosphate</text>
        <dbReference type="Rhea" id="RHEA:22508"/>
        <dbReference type="Rhea" id="RHEA-COMP:17339"/>
        <dbReference type="Rhea" id="RHEA-COMP:17340"/>
        <dbReference type="ChEBI" id="CHEBI:33019"/>
        <dbReference type="ChEBI" id="CHEBI:61560"/>
        <dbReference type="ChEBI" id="CHEBI:173112"/>
        <dbReference type="EC" id="2.7.7.7"/>
    </reaction>
</comment>
<dbReference type="AlphaFoldDB" id="A0A1F7WZI3"/>
<dbReference type="GO" id="GO:0003887">
    <property type="term" value="F:DNA-directed DNA polymerase activity"/>
    <property type="evidence" value="ECO:0007669"/>
    <property type="project" value="UniProtKB-EC"/>
</dbReference>
<proteinExistence type="inferred from homology"/>
<name>A0A1F7WZI3_9BACT</name>
<dbReference type="PANTHER" id="PTHR10133:SF27">
    <property type="entry name" value="DNA POLYMERASE NU"/>
    <property type="match status" value="1"/>
</dbReference>
<dbReference type="SUPFAM" id="SSF56672">
    <property type="entry name" value="DNA/RNA polymerases"/>
    <property type="match status" value="1"/>
</dbReference>
<dbReference type="FunFam" id="1.10.150.20:FF:000002">
    <property type="entry name" value="DNA polymerase I"/>
    <property type="match status" value="1"/>
</dbReference>
<evidence type="ECO:0000313" key="8">
    <source>
        <dbReference type="Proteomes" id="UP000176939"/>
    </source>
</evidence>
<dbReference type="Proteomes" id="UP000176939">
    <property type="component" value="Unassembled WGS sequence"/>
</dbReference>
<protein>
    <recommendedName>
        <fullName evidence="3">DNA polymerase I</fullName>
        <ecNumber evidence="2">2.7.7.7</ecNumber>
    </recommendedName>
</protein>
<evidence type="ECO:0000313" key="7">
    <source>
        <dbReference type="EMBL" id="OGM08157.1"/>
    </source>
</evidence>
<dbReference type="Gene3D" id="1.10.150.20">
    <property type="entry name" value="5' to 3' exonuclease, C-terminal subdomain"/>
    <property type="match status" value="1"/>
</dbReference>
<dbReference type="Pfam" id="PF01612">
    <property type="entry name" value="DNA_pol_A_exo1"/>
    <property type="match status" value="1"/>
</dbReference>
<dbReference type="GO" id="GO:0008408">
    <property type="term" value="F:3'-5' exonuclease activity"/>
    <property type="evidence" value="ECO:0007669"/>
    <property type="project" value="InterPro"/>
</dbReference>
<sequence length="534" mass="61471">MDINIVKENLKPLLEGQVPKVGQSIKWDYKVFGVHFGWYLGNIVFDTEIASSLLDERKGIHNLDRLTLDWLGERSYKFEAGHIGSYIPKVEDLCLRNCTDADNTLKIYKILKQKLVEADLYDYFMKMRAPAIPTIAKMEMNGLPVNKKYTQDLLDNYTEKIDALMIQINEFPEVKSIPHFNINSNPDLQTLFFDKLKFEHGRKTKTGYSTDKEVLDTLDKKYHHPLISMLQDYKETEKFANTYLDPVIKAHIKYDCRVHPTFTLHIASSGRLSCVDPNVQNVPARDEEKAREIKDCYEAPKGFKIGLGDYSQQELRILAQISQDPVMLEAFRKNEDLHKKTADEVSKVIGVQLSRAVGKGLNFGIVYGETEFGLSASLGVDKSVARSYIDGYLNVYQGVKEYQERQKGYLRQYGYVKTLFGRKRWIKLYGDGNEDDKKNAEAYRKAINTPIQGTGCDITILALILLTDIYEKEEFKSLIISNIHDALMFQMFEEEEDLRDLNVTVMENLPITFMKDVRLKVDWHEAKSWGKAKG</sequence>
<dbReference type="SMART" id="SM00482">
    <property type="entry name" value="POLAc"/>
    <property type="match status" value="1"/>
</dbReference>
<evidence type="ECO:0000256" key="3">
    <source>
        <dbReference type="ARBA" id="ARBA00020311"/>
    </source>
</evidence>
<evidence type="ECO:0000259" key="6">
    <source>
        <dbReference type="SMART" id="SM00482"/>
    </source>
</evidence>
<dbReference type="GO" id="GO:0003677">
    <property type="term" value="F:DNA binding"/>
    <property type="evidence" value="ECO:0007669"/>
    <property type="project" value="InterPro"/>
</dbReference>
<dbReference type="GO" id="GO:0006261">
    <property type="term" value="P:DNA-templated DNA replication"/>
    <property type="evidence" value="ECO:0007669"/>
    <property type="project" value="InterPro"/>
</dbReference>
<evidence type="ECO:0000256" key="2">
    <source>
        <dbReference type="ARBA" id="ARBA00012417"/>
    </source>
</evidence>
<dbReference type="GO" id="GO:0006302">
    <property type="term" value="P:double-strand break repair"/>
    <property type="evidence" value="ECO:0007669"/>
    <property type="project" value="TreeGrafter"/>
</dbReference>
<dbReference type="SUPFAM" id="SSF53098">
    <property type="entry name" value="Ribonuclease H-like"/>
    <property type="match status" value="1"/>
</dbReference>
<dbReference type="Pfam" id="PF00476">
    <property type="entry name" value="DNA_pol_A"/>
    <property type="match status" value="1"/>
</dbReference>
<dbReference type="PRINTS" id="PR00868">
    <property type="entry name" value="DNAPOLI"/>
</dbReference>
<evidence type="ECO:0000256" key="1">
    <source>
        <dbReference type="ARBA" id="ARBA00007705"/>
    </source>
</evidence>
<organism evidence="7 8">
    <name type="scientific">Candidatus Woesebacteria bacterium RBG_13_36_22</name>
    <dbReference type="NCBI Taxonomy" id="1802478"/>
    <lineage>
        <taxon>Bacteria</taxon>
        <taxon>Candidatus Woeseibacteriota</taxon>
    </lineage>
</organism>
<evidence type="ECO:0000256" key="4">
    <source>
        <dbReference type="ARBA" id="ARBA00022705"/>
    </source>
</evidence>
<accession>A0A1F7WZI3</accession>
<keyword evidence="4" id="KW-0235">DNA replication</keyword>
<dbReference type="InterPro" id="IPR002562">
    <property type="entry name" value="3'-5'_exonuclease_dom"/>
</dbReference>
<dbReference type="EC" id="2.7.7.7" evidence="2"/>
<evidence type="ECO:0000256" key="5">
    <source>
        <dbReference type="ARBA" id="ARBA00049244"/>
    </source>
</evidence>
<dbReference type="InterPro" id="IPR012337">
    <property type="entry name" value="RNaseH-like_sf"/>
</dbReference>
<comment type="similarity">
    <text evidence="1">Belongs to the DNA polymerase type-A family.</text>
</comment>